<dbReference type="EMBL" id="JARQBI010000047">
    <property type="protein sequence ID" value="MDT2797834.1"/>
    <property type="molecule type" value="Genomic_DNA"/>
</dbReference>
<protein>
    <submittedName>
        <fullName evidence="2">Uncharacterized protein</fullName>
    </submittedName>
</protein>
<evidence type="ECO:0000313" key="1">
    <source>
        <dbReference type="EMBL" id="MDT2797834.1"/>
    </source>
</evidence>
<name>A0A1Y3UNV1_9ENTE</name>
<organism evidence="2 3">
    <name type="scientific">Enterococcus cecorum</name>
    <dbReference type="NCBI Taxonomy" id="44008"/>
    <lineage>
        <taxon>Bacteria</taxon>
        <taxon>Bacillati</taxon>
        <taxon>Bacillota</taxon>
        <taxon>Bacilli</taxon>
        <taxon>Lactobacillales</taxon>
        <taxon>Enterococcaceae</taxon>
        <taxon>Enterococcus</taxon>
    </lineage>
</organism>
<proteinExistence type="predicted"/>
<accession>A0A1Y3UNV1</accession>
<dbReference type="RefSeq" id="WP_016252049.1">
    <property type="nucleotide sequence ID" value="NZ_CP010059.1"/>
</dbReference>
<reference evidence="1" key="2">
    <citation type="submission" date="2023-03" db="EMBL/GenBank/DDBJ databases">
        <authorList>
            <person name="Shen W."/>
            <person name="Cai J."/>
        </authorList>
    </citation>
    <scope>NUCLEOTIDE SEQUENCE</scope>
    <source>
        <strain evidence="1">B245-2</strain>
    </source>
</reference>
<dbReference type="Proteomes" id="UP001255696">
    <property type="component" value="Unassembled WGS sequence"/>
</dbReference>
<sequence length="64" mass="7446">MTKQPIVPLEMSKNERNHFKQRSKNELLLRCKVGSLELSFFSSLDASQLNEILEKVFSYGDKLE</sequence>
<dbReference type="GeneID" id="60871541"/>
<dbReference type="Proteomes" id="UP000196503">
    <property type="component" value="Unassembled WGS sequence"/>
</dbReference>
<comment type="caution">
    <text evidence="2">The sequence shown here is derived from an EMBL/GenBank/DDBJ whole genome shotgun (WGS) entry which is preliminary data.</text>
</comment>
<reference evidence="2 3" key="1">
    <citation type="submission" date="2017-05" db="EMBL/GenBank/DDBJ databases">
        <title>The Genome Sequence of Enterococcus faecium 2D5_DIV0622.</title>
        <authorList>
            <consortium name="The Broad Institute Genomics Platform"/>
            <consortium name="The Broad Institute Genomic Center for Infectious Diseases"/>
            <person name="Earl A."/>
            <person name="Manson A."/>
            <person name="Schwartman J."/>
            <person name="Gilmore M."/>
            <person name="Abouelleil A."/>
            <person name="Cao P."/>
            <person name="Chapman S."/>
            <person name="Cusick C."/>
            <person name="Shea T."/>
            <person name="Young S."/>
            <person name="Neafsey D."/>
            <person name="Nusbaum C."/>
            <person name="Birren B."/>
        </authorList>
    </citation>
    <scope>NUCLEOTIDE SEQUENCE [LARGE SCALE GENOMIC DNA]</scope>
    <source>
        <strain evidence="2 3">2D5_DIV0622</strain>
    </source>
</reference>
<evidence type="ECO:0000313" key="3">
    <source>
        <dbReference type="Proteomes" id="UP000196503"/>
    </source>
</evidence>
<dbReference type="AlphaFoldDB" id="A0A1Y3UNV1"/>
<evidence type="ECO:0000313" key="2">
    <source>
        <dbReference type="EMBL" id="OUZ18761.1"/>
    </source>
</evidence>
<gene>
    <name evidence="2" type="ORF">A5869_000402</name>
    <name evidence="1" type="ORF">P7H47_11355</name>
</gene>
<dbReference type="EMBL" id="NIBL01000001">
    <property type="protein sequence ID" value="OUZ18761.1"/>
    <property type="molecule type" value="Genomic_DNA"/>
</dbReference>